<gene>
    <name evidence="1" type="primary">NAG2</name>
    <name evidence="1" type="ORF">LOY88_006643</name>
</gene>
<organism evidence="1">
    <name type="scientific">Ophidiomyces ophidiicola</name>
    <dbReference type="NCBI Taxonomy" id="1387563"/>
    <lineage>
        <taxon>Eukaryota</taxon>
        <taxon>Fungi</taxon>
        <taxon>Dikarya</taxon>
        <taxon>Ascomycota</taxon>
        <taxon>Pezizomycotina</taxon>
        <taxon>Eurotiomycetes</taxon>
        <taxon>Eurotiomycetidae</taxon>
        <taxon>Onygenales</taxon>
        <taxon>Onygenaceae</taxon>
        <taxon>Ophidiomyces</taxon>
    </lineage>
</organism>
<dbReference type="EMBL" id="JALBCA010000183">
    <property type="protein sequence ID" value="KAI2381718.1"/>
    <property type="molecule type" value="Genomic_DNA"/>
</dbReference>
<reference evidence="1" key="1">
    <citation type="journal article" date="2022" name="bioRxiv">
        <title>Population genetic analysis of Ophidiomyces ophidiicola, the causative agent of snake fungal disease, indicates recent introductions to the USA.</title>
        <authorList>
            <person name="Ladner J.T."/>
            <person name="Palmer J.M."/>
            <person name="Ettinger C.L."/>
            <person name="Stajich J.E."/>
            <person name="Farrell T.M."/>
            <person name="Glorioso B.M."/>
            <person name="Lawson B."/>
            <person name="Price S.J."/>
            <person name="Stengle A.G."/>
            <person name="Grear D.A."/>
            <person name="Lorch J.M."/>
        </authorList>
    </citation>
    <scope>NUCLEOTIDE SEQUENCE</scope>
    <source>
        <strain evidence="1">NWHC 24266-5</strain>
    </source>
</reference>
<comment type="caution">
    <text evidence="1">The sequence shown here is derived from an EMBL/GenBank/DDBJ whole genome shotgun (WGS) entry which is preliminary data.</text>
</comment>
<proteinExistence type="predicted"/>
<dbReference type="EC" id="3.5.1.25" evidence="1"/>
<protein>
    <submittedName>
        <fullName evidence="1">N-acetyl-glucosamine-6-phosphate deacetylase</fullName>
        <ecNumber evidence="1">3.5.1.25</ecNumber>
    </submittedName>
</protein>
<sequence length="437" mass="46877">MPAAVLPRETPRITKFTNCRLPIAGKLVEQDLWIDSVSGTILQDQRAFYDDRVCPDQVLDLGGRILAPGFIEVQINGAAGFDFSVPQPTKEDYDAGLRDVNRALVQMGITSYLPTVTSQRKEVYAKVLPSLAPSGLLRRAEDGAESLGAHIEGPFLSPGKNGIHSPDVLISADHGFQDLINCYGAANICADETSPNPLPVKLITAAPEVGVMLSLIPQLRAQGIVFSIGHSDASYEQALAAVDAGANMITHLFNAMRPFYHRNPGIFGLLGQGETPHRPFYGLIADGFHLHPTTIQIAYHAHPHGAILVTDAMKLCGMPDGVYDWTNGDRIVKRGARLTLAGSDRLAGSSATLIECVNNFRRWAGARTVDALAAVTETPARMLGVLGRKGTLAHGADADLVVLGETAAAEDAAGLGTLTVDQVWKFGVRVFDREMEE</sequence>
<accession>A0ACB8UMF1</accession>
<name>A0ACB8UMF1_9EURO</name>
<evidence type="ECO:0000313" key="1">
    <source>
        <dbReference type="EMBL" id="KAI2381718.1"/>
    </source>
</evidence>
<keyword evidence="1" id="KW-0378">Hydrolase</keyword>